<dbReference type="CDD" id="cd03443">
    <property type="entry name" value="PaaI_thioesterase"/>
    <property type="match status" value="1"/>
</dbReference>
<protein>
    <recommendedName>
        <fullName evidence="1">Thioesterase domain-containing protein</fullName>
    </recommendedName>
</protein>
<evidence type="ECO:0000313" key="2">
    <source>
        <dbReference type="EMBL" id="OMC33132.1"/>
    </source>
</evidence>
<dbReference type="Gene3D" id="3.10.129.10">
    <property type="entry name" value="Hotdog Thioesterase"/>
    <property type="match status" value="1"/>
</dbReference>
<dbReference type="InterPro" id="IPR029069">
    <property type="entry name" value="HotDog_dom_sf"/>
</dbReference>
<dbReference type="Pfam" id="PF03061">
    <property type="entry name" value="4HBT"/>
    <property type="match status" value="1"/>
</dbReference>
<dbReference type="Proteomes" id="UP000187001">
    <property type="component" value="Unassembled WGS sequence"/>
</dbReference>
<accession>A0ABD6QD67</accession>
<dbReference type="EMBL" id="MBER01000181">
    <property type="protein sequence ID" value="OMC33132.1"/>
    <property type="molecule type" value="Genomic_DNA"/>
</dbReference>
<gene>
    <name evidence="2" type="ORF">A5742_14660</name>
</gene>
<name>A0ABD6QD67_MYCFO</name>
<evidence type="ECO:0000313" key="3">
    <source>
        <dbReference type="Proteomes" id="UP000187001"/>
    </source>
</evidence>
<dbReference type="InterPro" id="IPR006683">
    <property type="entry name" value="Thioestr_dom"/>
</dbReference>
<dbReference type="RefSeq" id="WP_076208125.1">
    <property type="nucleotide sequence ID" value="NZ_MBER01000181.1"/>
</dbReference>
<evidence type="ECO:0000259" key="1">
    <source>
        <dbReference type="Pfam" id="PF03061"/>
    </source>
</evidence>
<reference evidence="2 3" key="1">
    <citation type="submission" date="2016-07" db="EMBL/GenBank/DDBJ databases">
        <authorList>
            <person name="Sutton G."/>
            <person name="Brinkac L."/>
            <person name="Sanka R."/>
            <person name="Adams M."/>
            <person name="Lau E."/>
            <person name="Kumar A."/>
            <person name="Macaden R."/>
        </authorList>
    </citation>
    <scope>NUCLEOTIDE SEQUENCE [LARGE SCALE GENOMIC DNA]</scope>
    <source>
        <strain evidence="2 3">GA-0871</strain>
    </source>
</reference>
<dbReference type="SUPFAM" id="SSF54637">
    <property type="entry name" value="Thioesterase/thiol ester dehydrase-isomerase"/>
    <property type="match status" value="1"/>
</dbReference>
<proteinExistence type="predicted"/>
<organism evidence="2 3">
    <name type="scientific">Mycolicibacterium fortuitum</name>
    <name type="common">Mycobacterium fortuitum</name>
    <dbReference type="NCBI Taxonomy" id="1766"/>
    <lineage>
        <taxon>Bacteria</taxon>
        <taxon>Bacillati</taxon>
        <taxon>Actinomycetota</taxon>
        <taxon>Actinomycetes</taxon>
        <taxon>Mycobacteriales</taxon>
        <taxon>Mycobacteriaceae</taxon>
        <taxon>Mycolicibacterium</taxon>
    </lineage>
</organism>
<sequence length="161" mass="16827">MNDASAAGHDFPVPSPFPPASEPDEAWVAWANAFEPARRLNLECLELSSGRATFIVKADPFIPNPNGAVSGAIVAAIADLALGIGLARILDEGHTPRTGSLQVQYHRPVRLPVTVTVTILPGGRRIQFLEAVLTDAAGQRCASAQATMTSVGPPLAAGRQV</sequence>
<dbReference type="AlphaFoldDB" id="A0ABD6QD67"/>
<comment type="caution">
    <text evidence="2">The sequence shown here is derived from an EMBL/GenBank/DDBJ whole genome shotgun (WGS) entry which is preliminary data.</text>
</comment>
<feature type="domain" description="Thioesterase" evidence="1">
    <location>
        <begin position="66"/>
        <end position="141"/>
    </location>
</feature>